<sequence>MILTVNLNASIDKAYKVENFKIGAVTRVKEVIPTAGGKGLNVARVLSALGENVNVTGFTGGFSGAFIEQELKKENMPFNFIHINGETRSCINIIDLSSKIHTELLEPGPDVTAQELDEFLKFYTKAVKNSDIITLSGSAPKGIKEDIYARLVTIAKGEHKKVILDTSGKYLEMGLASGPTLIKPNKSEAEALLGRQLKDIEELIGAAKDLAKLGPEICVISLGEKGAVAASRSLNEAYWALPPKIQVSNTVGCGDAMVAGFAAALYNNLPLEDSLKFAVAVSAAAALSPITGGIVVEEVSNIEEKVKITRFK</sequence>
<dbReference type="InterPro" id="IPR011611">
    <property type="entry name" value="PfkB_dom"/>
</dbReference>
<dbReference type="Pfam" id="PF00294">
    <property type="entry name" value="PfkB"/>
    <property type="match status" value="1"/>
</dbReference>
<dbReference type="EMBL" id="DF977001">
    <property type="protein sequence ID" value="GAQ25039.1"/>
    <property type="molecule type" value="Genomic_DNA"/>
</dbReference>
<dbReference type="UniPathway" id="UPA00704">
    <property type="reaction ID" value="UER00715"/>
</dbReference>
<keyword evidence="3 7" id="KW-0547">Nucleotide-binding</keyword>
<reference evidence="10" key="1">
    <citation type="journal article" date="2016" name="Genome Announc.">
        <title>Draft Genome Sequence of the Syntrophic Lactate-Degrading Bacterium Tepidanaerobacter syntrophicus JLT.</title>
        <authorList>
            <person name="Matsuura N."/>
            <person name="Ohashi A."/>
            <person name="Tourlousse D.M."/>
            <person name="Sekiguchi Y."/>
        </authorList>
    </citation>
    <scope>NUCLEOTIDE SEQUENCE [LARGE SCALE GENOMIC DNA]</scope>
    <source>
        <strain evidence="10">JL</strain>
    </source>
</reference>
<evidence type="ECO:0000313" key="11">
    <source>
        <dbReference type="Proteomes" id="UP000062160"/>
    </source>
</evidence>
<dbReference type="PROSITE" id="PS00583">
    <property type="entry name" value="PFKB_KINASES_1"/>
    <property type="match status" value="1"/>
</dbReference>
<dbReference type="FunFam" id="3.40.1190.20:FF:000001">
    <property type="entry name" value="Phosphofructokinase"/>
    <property type="match status" value="1"/>
</dbReference>
<dbReference type="InterPro" id="IPR029056">
    <property type="entry name" value="Ribokinase-like"/>
</dbReference>
<evidence type="ECO:0000256" key="7">
    <source>
        <dbReference type="PIRNR" id="PIRNR000535"/>
    </source>
</evidence>
<comment type="function">
    <text evidence="8">Catalyzes the ATP-dependent phosphorylation of fructose-l-phosphate to fructose-l,6-bisphosphate.</text>
</comment>
<keyword evidence="11" id="KW-1185">Reference proteome</keyword>
<dbReference type="Gene3D" id="3.40.1190.20">
    <property type="match status" value="1"/>
</dbReference>
<proteinExistence type="inferred from homology"/>
<comment type="catalytic activity">
    <reaction evidence="7">
        <text>D-tagatofuranose 6-phosphate + ATP = D-tagatofuranose 1,6-bisphosphate + ADP + H(+)</text>
        <dbReference type="Rhea" id="RHEA:12420"/>
        <dbReference type="ChEBI" id="CHEBI:15378"/>
        <dbReference type="ChEBI" id="CHEBI:30616"/>
        <dbReference type="ChEBI" id="CHEBI:58694"/>
        <dbReference type="ChEBI" id="CHEBI:58695"/>
        <dbReference type="ChEBI" id="CHEBI:456216"/>
        <dbReference type="EC" id="2.7.1.144"/>
    </reaction>
</comment>
<dbReference type="InterPro" id="IPR022463">
    <property type="entry name" value="1-PFruKinase"/>
</dbReference>
<gene>
    <name evidence="10" type="ORF">TSYNT_757</name>
</gene>
<dbReference type="GO" id="GO:0008662">
    <property type="term" value="F:1-phosphofructokinase activity"/>
    <property type="evidence" value="ECO:0007669"/>
    <property type="project" value="UniProtKB-UniRule"/>
</dbReference>
<dbReference type="PANTHER" id="PTHR46566">
    <property type="entry name" value="1-PHOSPHOFRUCTOKINASE-RELATED"/>
    <property type="match status" value="1"/>
</dbReference>
<protein>
    <recommendedName>
        <fullName evidence="7">Tagatose-6-phosphate kinase</fullName>
        <ecNumber evidence="7">2.7.1.144</ecNumber>
    </recommendedName>
</protein>
<comment type="catalytic activity">
    <reaction evidence="6 8">
        <text>beta-D-fructose 1-phosphate + ATP = beta-D-fructose 1,6-bisphosphate + ADP + H(+)</text>
        <dbReference type="Rhea" id="RHEA:14213"/>
        <dbReference type="ChEBI" id="CHEBI:15378"/>
        <dbReference type="ChEBI" id="CHEBI:30616"/>
        <dbReference type="ChEBI" id="CHEBI:32966"/>
        <dbReference type="ChEBI" id="CHEBI:138881"/>
        <dbReference type="ChEBI" id="CHEBI:456216"/>
        <dbReference type="EC" id="2.7.1.56"/>
    </reaction>
</comment>
<evidence type="ECO:0000256" key="6">
    <source>
        <dbReference type="ARBA" id="ARBA00047745"/>
    </source>
</evidence>
<feature type="domain" description="Carbohydrate kinase PfkB" evidence="9">
    <location>
        <begin position="11"/>
        <end position="289"/>
    </location>
</feature>
<dbReference type="NCBIfam" id="TIGR03168">
    <property type="entry name" value="1-PFK"/>
    <property type="match status" value="1"/>
</dbReference>
<dbReference type="GO" id="GO:0005524">
    <property type="term" value="F:ATP binding"/>
    <property type="evidence" value="ECO:0007669"/>
    <property type="project" value="UniProtKB-UniRule"/>
</dbReference>
<evidence type="ECO:0000259" key="9">
    <source>
        <dbReference type="Pfam" id="PF00294"/>
    </source>
</evidence>
<dbReference type="Proteomes" id="UP000062160">
    <property type="component" value="Unassembled WGS sequence"/>
</dbReference>
<dbReference type="OrthoDB" id="9801219at2"/>
<organism evidence="10">
    <name type="scientific">Tepidanaerobacter syntrophicus</name>
    <dbReference type="NCBI Taxonomy" id="224999"/>
    <lineage>
        <taxon>Bacteria</taxon>
        <taxon>Bacillati</taxon>
        <taxon>Bacillota</taxon>
        <taxon>Clostridia</taxon>
        <taxon>Thermosediminibacterales</taxon>
        <taxon>Tepidanaerobacteraceae</taxon>
        <taxon>Tepidanaerobacter</taxon>
    </lineage>
</organism>
<keyword evidence="4 8" id="KW-0418">Kinase</keyword>
<dbReference type="PIRSF" id="PIRSF000535">
    <property type="entry name" value="1PFK/6PFK/LacC"/>
    <property type="match status" value="1"/>
</dbReference>
<evidence type="ECO:0000256" key="1">
    <source>
        <dbReference type="ARBA" id="ARBA00005380"/>
    </source>
</evidence>
<dbReference type="NCBIfam" id="TIGR03828">
    <property type="entry name" value="pfkB"/>
    <property type="match status" value="1"/>
</dbReference>
<evidence type="ECO:0000256" key="4">
    <source>
        <dbReference type="ARBA" id="ARBA00022777"/>
    </source>
</evidence>
<evidence type="ECO:0000256" key="8">
    <source>
        <dbReference type="RuleBase" id="RU369061"/>
    </source>
</evidence>
<dbReference type="InterPro" id="IPR002173">
    <property type="entry name" value="Carboh/pur_kinase_PfkB_CS"/>
</dbReference>
<dbReference type="EC" id="2.7.1.144" evidence="7"/>
<comment type="similarity">
    <text evidence="1">Belongs to the carbohydrate kinase pfkB family.</text>
</comment>
<comment type="similarity">
    <text evidence="7">Belongs to the carbohydrate kinase PfkB family. LacC subfamily.</text>
</comment>
<keyword evidence="5 7" id="KW-0067">ATP-binding</keyword>
<dbReference type="CDD" id="cd01164">
    <property type="entry name" value="FruK_PfkB_like"/>
    <property type="match status" value="1"/>
</dbReference>
<comment type="pathway">
    <text evidence="7">Carbohydrate metabolism; D-tagatose 6-phosphate degradation; D-glyceraldehyde 3-phosphate and glycerone phosphate from D-tagatose 6-phosphate: step 1/2.</text>
</comment>
<dbReference type="RefSeq" id="WP_059032449.1">
    <property type="nucleotide sequence ID" value="NZ_BSDN01000016.1"/>
</dbReference>
<dbReference type="GO" id="GO:0005988">
    <property type="term" value="P:lactose metabolic process"/>
    <property type="evidence" value="ECO:0007669"/>
    <property type="project" value="UniProtKB-KW"/>
</dbReference>
<evidence type="ECO:0000256" key="2">
    <source>
        <dbReference type="ARBA" id="ARBA00022679"/>
    </source>
</evidence>
<dbReference type="GO" id="GO:0016052">
    <property type="term" value="P:carbohydrate catabolic process"/>
    <property type="evidence" value="ECO:0007669"/>
    <property type="project" value="UniProtKB-ARBA"/>
</dbReference>
<accession>A0A0U9HLT6</accession>
<evidence type="ECO:0000256" key="3">
    <source>
        <dbReference type="ARBA" id="ARBA00022741"/>
    </source>
</evidence>
<dbReference type="InterPro" id="IPR017583">
    <property type="entry name" value="Tagatose/fructose_Pkinase"/>
</dbReference>
<evidence type="ECO:0000256" key="5">
    <source>
        <dbReference type="ARBA" id="ARBA00022840"/>
    </source>
</evidence>
<dbReference type="AlphaFoldDB" id="A0A0U9HLT6"/>
<name>A0A0U9HLT6_9FIRM</name>
<keyword evidence="7" id="KW-0423">Lactose metabolism</keyword>
<evidence type="ECO:0000313" key="10">
    <source>
        <dbReference type="EMBL" id="GAQ25039.1"/>
    </source>
</evidence>
<dbReference type="GO" id="GO:0009024">
    <property type="term" value="F:tagatose-6-phosphate kinase activity"/>
    <property type="evidence" value="ECO:0007669"/>
    <property type="project" value="UniProtKB-EC"/>
</dbReference>
<dbReference type="PANTHER" id="PTHR46566:SF2">
    <property type="entry name" value="ATP-DEPENDENT 6-PHOSPHOFRUCTOKINASE ISOZYME 2"/>
    <property type="match status" value="1"/>
</dbReference>
<dbReference type="GO" id="GO:0005829">
    <property type="term" value="C:cytosol"/>
    <property type="evidence" value="ECO:0007669"/>
    <property type="project" value="TreeGrafter"/>
</dbReference>
<dbReference type="GO" id="GO:2001059">
    <property type="term" value="P:D-tagatose 6-phosphate catabolic process"/>
    <property type="evidence" value="ECO:0007669"/>
    <property type="project" value="UniProtKB-UniPathway"/>
</dbReference>
<dbReference type="GO" id="GO:0044281">
    <property type="term" value="P:small molecule metabolic process"/>
    <property type="evidence" value="ECO:0007669"/>
    <property type="project" value="UniProtKB-ARBA"/>
</dbReference>
<dbReference type="SUPFAM" id="SSF53613">
    <property type="entry name" value="Ribokinase-like"/>
    <property type="match status" value="1"/>
</dbReference>
<keyword evidence="2 7" id="KW-0808">Transferase</keyword>
<dbReference type="STRING" id="224999.GCA_001485475_01054"/>